<feature type="region of interest" description="Disordered" evidence="1">
    <location>
        <begin position="92"/>
        <end position="114"/>
    </location>
</feature>
<proteinExistence type="predicted"/>
<evidence type="ECO:0000313" key="2">
    <source>
        <dbReference type="EMBL" id="OWO97507.1"/>
    </source>
</evidence>
<gene>
    <name evidence="2" type="ORF">B2J93_9128</name>
</gene>
<sequence length="114" mass="12617">MSIWAAAGARDGARVLRGLLMLGMAIDMDICQTRSKLEESNIRARLVRAAATLPLTTVASAARQQLWIGTSRTAHRNQARRRQLLSIIPVHTRPTPTCRNDSNESIKIVESQAR</sequence>
<organism evidence="2 3">
    <name type="scientific">Diplocarpon coronariae</name>
    <dbReference type="NCBI Taxonomy" id="2795749"/>
    <lineage>
        <taxon>Eukaryota</taxon>
        <taxon>Fungi</taxon>
        <taxon>Dikarya</taxon>
        <taxon>Ascomycota</taxon>
        <taxon>Pezizomycotina</taxon>
        <taxon>Leotiomycetes</taxon>
        <taxon>Helotiales</taxon>
        <taxon>Drepanopezizaceae</taxon>
        <taxon>Diplocarpon</taxon>
    </lineage>
</organism>
<dbReference type="AlphaFoldDB" id="A0A218YSP7"/>
<protein>
    <submittedName>
        <fullName evidence="2">Uncharacterized protein</fullName>
    </submittedName>
</protein>
<accession>A0A218YSP7</accession>
<comment type="caution">
    <text evidence="2">The sequence shown here is derived from an EMBL/GenBank/DDBJ whole genome shotgun (WGS) entry which is preliminary data.</text>
</comment>
<dbReference type="InParanoid" id="A0A218YSP7"/>
<reference evidence="2 3" key="1">
    <citation type="submission" date="2017-04" db="EMBL/GenBank/DDBJ databases">
        <title>Draft genome sequence of Marssonina coronaria NL1: causal agent of apple blotch.</title>
        <authorList>
            <person name="Cheng Q."/>
        </authorList>
    </citation>
    <scope>NUCLEOTIDE SEQUENCE [LARGE SCALE GENOMIC DNA]</scope>
    <source>
        <strain evidence="2 3">NL1</strain>
    </source>
</reference>
<feature type="compositionally biased region" description="Polar residues" evidence="1">
    <location>
        <begin position="94"/>
        <end position="105"/>
    </location>
</feature>
<evidence type="ECO:0000313" key="3">
    <source>
        <dbReference type="Proteomes" id="UP000242519"/>
    </source>
</evidence>
<keyword evidence="3" id="KW-1185">Reference proteome</keyword>
<dbReference type="EMBL" id="MZNU01000435">
    <property type="protein sequence ID" value="OWO97507.1"/>
    <property type="molecule type" value="Genomic_DNA"/>
</dbReference>
<evidence type="ECO:0000256" key="1">
    <source>
        <dbReference type="SAM" id="MobiDB-lite"/>
    </source>
</evidence>
<dbReference type="Proteomes" id="UP000242519">
    <property type="component" value="Unassembled WGS sequence"/>
</dbReference>
<name>A0A218YSP7_9HELO</name>